<evidence type="ECO:0000256" key="10">
    <source>
        <dbReference type="ARBA" id="ARBA00023004"/>
    </source>
</evidence>
<feature type="region of interest" description="Disordered" evidence="12">
    <location>
        <begin position="757"/>
        <end position="791"/>
    </location>
</feature>
<dbReference type="AlphaFoldDB" id="A0A1I2AAC0"/>
<evidence type="ECO:0000313" key="14">
    <source>
        <dbReference type="EMBL" id="SFE40806.1"/>
    </source>
</evidence>
<gene>
    <name evidence="14" type="ORF">SAMN04515678_109152</name>
</gene>
<accession>A0A1I2AAC0</accession>
<comment type="subcellular location">
    <subcellularLocation>
        <location evidence="3">Cell envelope</location>
    </subcellularLocation>
</comment>
<dbReference type="SUPFAM" id="SSF53706">
    <property type="entry name" value="Formate dehydrogenase/DMSO reductase, domains 1-3"/>
    <property type="match status" value="1"/>
</dbReference>
<organism evidence="14 15">
    <name type="scientific">Roseivivax sediminis</name>
    <dbReference type="NCBI Taxonomy" id="936889"/>
    <lineage>
        <taxon>Bacteria</taxon>
        <taxon>Pseudomonadati</taxon>
        <taxon>Pseudomonadota</taxon>
        <taxon>Alphaproteobacteria</taxon>
        <taxon>Rhodobacterales</taxon>
        <taxon>Roseobacteraceae</taxon>
        <taxon>Roseivivax</taxon>
    </lineage>
</organism>
<dbReference type="FunFam" id="3.40.228.10:FF:000002">
    <property type="entry name" value="Formate dehydrogenase subunit alpha"/>
    <property type="match status" value="1"/>
</dbReference>
<evidence type="ECO:0000256" key="12">
    <source>
        <dbReference type="SAM" id="MobiDB-lite"/>
    </source>
</evidence>
<keyword evidence="10" id="KW-0408">Iron</keyword>
<dbReference type="GO" id="GO:0030151">
    <property type="term" value="F:molybdenum ion binding"/>
    <property type="evidence" value="ECO:0007669"/>
    <property type="project" value="TreeGrafter"/>
</dbReference>
<dbReference type="GO" id="GO:0009061">
    <property type="term" value="P:anaerobic respiration"/>
    <property type="evidence" value="ECO:0007669"/>
    <property type="project" value="TreeGrafter"/>
</dbReference>
<dbReference type="InterPro" id="IPR006657">
    <property type="entry name" value="MoPterin_dinucl-bd_dom"/>
</dbReference>
<dbReference type="EMBL" id="FOMS01000009">
    <property type="protein sequence ID" value="SFE40806.1"/>
    <property type="molecule type" value="Genomic_DNA"/>
</dbReference>
<dbReference type="PANTHER" id="PTHR43598">
    <property type="entry name" value="TUNGSTEN-CONTAINING FORMYLMETHANOFURAN DEHYDROGENASE 2 SUBUNIT B"/>
    <property type="match status" value="1"/>
</dbReference>
<dbReference type="RefSeq" id="WP_223163089.1">
    <property type="nucleotide sequence ID" value="NZ_FOMS01000009.1"/>
</dbReference>
<evidence type="ECO:0000313" key="15">
    <source>
        <dbReference type="Proteomes" id="UP000325289"/>
    </source>
</evidence>
<keyword evidence="7" id="KW-0479">Metal-binding</keyword>
<evidence type="ECO:0000259" key="13">
    <source>
        <dbReference type="PROSITE" id="PS51669"/>
    </source>
</evidence>
<protein>
    <submittedName>
        <fullName evidence="14">Formate dehydrogenase major subunit</fullName>
    </submittedName>
</protein>
<dbReference type="Gene3D" id="2.40.40.20">
    <property type="match status" value="1"/>
</dbReference>
<dbReference type="FunFam" id="2.20.25.90:FF:000006">
    <property type="entry name" value="Formate dehydrogenase alpha subunit"/>
    <property type="match status" value="1"/>
</dbReference>
<dbReference type="Gene3D" id="3.40.50.740">
    <property type="match status" value="1"/>
</dbReference>
<dbReference type="InterPro" id="IPR006311">
    <property type="entry name" value="TAT_signal"/>
</dbReference>
<comment type="cofactor">
    <cofactor evidence="1">
        <name>Mo-bis(molybdopterin guanine dinucleotide)</name>
        <dbReference type="ChEBI" id="CHEBI:60539"/>
    </cofactor>
</comment>
<proteinExistence type="inferred from homology"/>
<dbReference type="Proteomes" id="UP000325289">
    <property type="component" value="Unassembled WGS sequence"/>
</dbReference>
<keyword evidence="15" id="KW-1185">Reference proteome</keyword>
<keyword evidence="6" id="KW-0500">Molybdenum</keyword>
<evidence type="ECO:0000256" key="6">
    <source>
        <dbReference type="ARBA" id="ARBA00022505"/>
    </source>
</evidence>
<keyword evidence="5" id="KW-0004">4Fe-4S</keyword>
<dbReference type="GO" id="GO:0043546">
    <property type="term" value="F:molybdopterin cofactor binding"/>
    <property type="evidence" value="ECO:0007669"/>
    <property type="project" value="InterPro"/>
</dbReference>
<dbReference type="PANTHER" id="PTHR43598:SF1">
    <property type="entry name" value="FORMATE DEHYDROGENASE-O MAJOR SUBUNIT"/>
    <property type="match status" value="1"/>
</dbReference>
<dbReference type="PROSITE" id="PS51669">
    <property type="entry name" value="4FE4S_MOW_BIS_MGD"/>
    <property type="match status" value="1"/>
</dbReference>
<feature type="region of interest" description="Disordered" evidence="12">
    <location>
        <begin position="1"/>
        <end position="23"/>
    </location>
</feature>
<comment type="cofactor">
    <cofactor evidence="2">
        <name>[4Fe-4S] cluster</name>
        <dbReference type="ChEBI" id="CHEBI:49883"/>
    </cofactor>
</comment>
<dbReference type="InterPro" id="IPR009010">
    <property type="entry name" value="Asp_de-COase-like_dom_sf"/>
</dbReference>
<feature type="compositionally biased region" description="Polar residues" evidence="12">
    <location>
        <begin position="11"/>
        <end position="20"/>
    </location>
</feature>
<evidence type="ECO:0000256" key="7">
    <source>
        <dbReference type="ARBA" id="ARBA00022723"/>
    </source>
</evidence>
<reference evidence="14 15" key="1">
    <citation type="submission" date="2016-10" db="EMBL/GenBank/DDBJ databases">
        <authorList>
            <person name="Varghese N."/>
            <person name="Submissions S."/>
        </authorList>
    </citation>
    <scope>NUCLEOTIDE SEQUENCE [LARGE SCALE GENOMIC DNA]</scope>
    <source>
        <strain evidence="15">YIM D21,KCTC 23444,ACCC 10710</strain>
    </source>
</reference>
<dbReference type="SUPFAM" id="SSF50692">
    <property type="entry name" value="ADC-like"/>
    <property type="match status" value="1"/>
</dbReference>
<sequence length="1050" mass="115770">MLKRRSAPRTARQSFTTSDRSGIDRRGFLKRSGLTIGGLGAIGGTGGLVAHAAGPEGVSRAAVPQAEQRKTVCPFCSVGCSIWAEVRDGVWTGQEPVFESPINQGTHCAKGAATREIALGERRLKYPMKKEGGEWVRISWDQAIEEIGTELMRIREETGPDAVEWLGSAKFSNEMAYLFRKFAALWGTNNVDHQARICHSTTVAGVANSFGYGAMTNSYNDIRKSKSIIIIGGNPAEAHPVSMLHVLNGKENGAPLIVVDPRFTRTAAHADEYVRIRPGADVAFLWGLAKVILDNGWEDAEYLRQRVYGMDKIREEVAKWTPEEVERVSGIPPEQLERVARTLAENRPGTLIWCMGLTQSTIGNNKTRAASVLQLILGNIGLSGGGANIFRGHDNVQGATDLGVSCDTLPAYYGLKEGAWKHWGRVWDIDYEWLRGRFTSKDLMEAPGIPVSRWPDGVMEEGDALDQPDPLRAVFFWGHASNSQTRGPDRQEAWKRADLVVVVDPYPTQTAIEADKPDGMYLLPSGSTMEMAGSVTNSNRSIQWREKVIDPMFEAKADTEILYLFSQRLGFADQMWKHIGVDGNLPSPEDTLREINRGTWTIGYTGPSPERLKAHMEQQHRFDSVTLLGKGGDVDGDYYCLPWPSWGRPEQGHPGTPLLYDTSKSVAEGGLPFRARWGVSHEGENLLAEDSFTQGSEIEDGYPEITVNMLEALGWANELTDREKLMIVAVAADRFRWEMFEMSDAEVGEAMRALEEAVRSGQSGGGGANAQTDGSWQGSSGSGGDRMQPGEAEGFFPNYPDNALAAIEAYLQANPQTDEADDASLSEKIARVNWKTDLSGGVQRVAIAHGLAPFGNGKARAVVWTFPDEVPQHREPLYTNRRDLLPDYATFEDKKIWRLPSLYRSVQEQDYSSEFPLALTSGRLVEYEGGGDETRSNPWLAEFQQQMFAEISPSDAGDAGIETGGWVWIATPEGRIRVKAMVTNRVGAGTVFMPFHFAGMWMGEAIHDRYPEGAKPYVMGEASNTVQTYGYDVVTQMQETKATLCRVEKA</sequence>
<evidence type="ECO:0000256" key="2">
    <source>
        <dbReference type="ARBA" id="ARBA00001966"/>
    </source>
</evidence>
<evidence type="ECO:0000256" key="3">
    <source>
        <dbReference type="ARBA" id="ARBA00004196"/>
    </source>
</evidence>
<dbReference type="CDD" id="cd02792">
    <property type="entry name" value="MopB_CT_Formate-Dh-Na-like"/>
    <property type="match status" value="1"/>
</dbReference>
<dbReference type="PIRSF" id="PIRSF036643">
    <property type="entry name" value="FDH_alpha"/>
    <property type="match status" value="1"/>
</dbReference>
<evidence type="ECO:0000256" key="5">
    <source>
        <dbReference type="ARBA" id="ARBA00022485"/>
    </source>
</evidence>
<keyword evidence="9" id="KW-0560">Oxidoreductase</keyword>
<keyword evidence="11" id="KW-0411">Iron-sulfur</keyword>
<dbReference type="Gene3D" id="3.40.228.10">
    <property type="entry name" value="Dimethylsulfoxide Reductase, domain 2"/>
    <property type="match status" value="1"/>
</dbReference>
<evidence type="ECO:0000256" key="4">
    <source>
        <dbReference type="ARBA" id="ARBA00010312"/>
    </source>
</evidence>
<dbReference type="Pfam" id="PF04879">
    <property type="entry name" value="Molybdop_Fe4S4"/>
    <property type="match status" value="1"/>
</dbReference>
<dbReference type="InterPro" id="IPR027467">
    <property type="entry name" value="MopterinOxRdtase_cofactor_BS"/>
</dbReference>
<dbReference type="GO" id="GO:0016491">
    <property type="term" value="F:oxidoreductase activity"/>
    <property type="evidence" value="ECO:0007669"/>
    <property type="project" value="UniProtKB-KW"/>
</dbReference>
<comment type="similarity">
    <text evidence="4">Belongs to the prokaryotic molybdopterin-containing oxidoreductase family.</text>
</comment>
<dbReference type="FunFam" id="2.40.40.20:FF:000013">
    <property type="entry name" value="Dimethyl sulfoxide reductase subunit A"/>
    <property type="match status" value="1"/>
</dbReference>
<dbReference type="InterPro" id="IPR006963">
    <property type="entry name" value="Mopterin_OxRdtase_4Fe-4S_dom"/>
</dbReference>
<dbReference type="PROSITE" id="PS00551">
    <property type="entry name" value="MOLYBDOPTERIN_PROK_1"/>
    <property type="match status" value="1"/>
</dbReference>
<feature type="compositionally biased region" description="Low complexity" evidence="12">
    <location>
        <begin position="769"/>
        <end position="779"/>
    </location>
</feature>
<dbReference type="GO" id="GO:0030313">
    <property type="term" value="C:cell envelope"/>
    <property type="evidence" value="ECO:0007669"/>
    <property type="project" value="UniProtKB-SubCell"/>
</dbReference>
<dbReference type="SMART" id="SM00926">
    <property type="entry name" value="Molybdop_Fe4S4"/>
    <property type="match status" value="1"/>
</dbReference>
<dbReference type="InterPro" id="IPR006656">
    <property type="entry name" value="Mopterin_OxRdtase"/>
</dbReference>
<evidence type="ECO:0000256" key="11">
    <source>
        <dbReference type="ARBA" id="ARBA00023014"/>
    </source>
</evidence>
<dbReference type="Gene3D" id="2.20.25.90">
    <property type="entry name" value="ADC-like domains"/>
    <property type="match status" value="1"/>
</dbReference>
<keyword evidence="8" id="KW-0732">Signal</keyword>
<feature type="domain" description="4Fe-4S Mo/W bis-MGD-type" evidence="13">
    <location>
        <begin position="66"/>
        <end position="122"/>
    </location>
</feature>
<evidence type="ECO:0000256" key="9">
    <source>
        <dbReference type="ARBA" id="ARBA00023002"/>
    </source>
</evidence>
<evidence type="ECO:0000256" key="1">
    <source>
        <dbReference type="ARBA" id="ARBA00001942"/>
    </source>
</evidence>
<name>A0A1I2AAC0_9RHOB</name>
<dbReference type="GO" id="GO:0009055">
    <property type="term" value="F:electron transfer activity"/>
    <property type="evidence" value="ECO:0007669"/>
    <property type="project" value="TreeGrafter"/>
</dbReference>
<dbReference type="GO" id="GO:0051539">
    <property type="term" value="F:4 iron, 4 sulfur cluster binding"/>
    <property type="evidence" value="ECO:0007669"/>
    <property type="project" value="UniProtKB-KW"/>
</dbReference>
<dbReference type="PROSITE" id="PS51318">
    <property type="entry name" value="TAT"/>
    <property type="match status" value="1"/>
</dbReference>
<evidence type="ECO:0000256" key="8">
    <source>
        <dbReference type="ARBA" id="ARBA00022729"/>
    </source>
</evidence>
<dbReference type="Pfam" id="PF00384">
    <property type="entry name" value="Molybdopterin"/>
    <property type="match status" value="1"/>
</dbReference>
<dbReference type="Pfam" id="PF01568">
    <property type="entry name" value="Molydop_binding"/>
    <property type="match status" value="1"/>
</dbReference>